<comment type="caution">
    <text evidence="2">The sequence shown here is derived from an EMBL/GenBank/DDBJ whole genome shotgun (WGS) entry which is preliminary data.</text>
</comment>
<accession>A0AAD7MVM6</accession>
<gene>
    <name evidence="2" type="ORF">B0H16DRAFT_1765498</name>
</gene>
<reference evidence="2" key="1">
    <citation type="submission" date="2023-03" db="EMBL/GenBank/DDBJ databases">
        <title>Massive genome expansion in bonnet fungi (Mycena s.s.) driven by repeated elements and novel gene families across ecological guilds.</title>
        <authorList>
            <consortium name="Lawrence Berkeley National Laboratory"/>
            <person name="Harder C.B."/>
            <person name="Miyauchi S."/>
            <person name="Viragh M."/>
            <person name="Kuo A."/>
            <person name="Thoen E."/>
            <person name="Andreopoulos B."/>
            <person name="Lu D."/>
            <person name="Skrede I."/>
            <person name="Drula E."/>
            <person name="Henrissat B."/>
            <person name="Morin E."/>
            <person name="Kohler A."/>
            <person name="Barry K."/>
            <person name="LaButti K."/>
            <person name="Morin E."/>
            <person name="Salamov A."/>
            <person name="Lipzen A."/>
            <person name="Mereny Z."/>
            <person name="Hegedus B."/>
            <person name="Baldrian P."/>
            <person name="Stursova M."/>
            <person name="Weitz H."/>
            <person name="Taylor A."/>
            <person name="Grigoriev I.V."/>
            <person name="Nagy L.G."/>
            <person name="Martin F."/>
            <person name="Kauserud H."/>
        </authorList>
    </citation>
    <scope>NUCLEOTIDE SEQUENCE</scope>
    <source>
        <strain evidence="2">CBHHK182m</strain>
    </source>
</reference>
<protein>
    <submittedName>
        <fullName evidence="2">Uncharacterized protein</fullName>
    </submittedName>
</protein>
<evidence type="ECO:0000313" key="2">
    <source>
        <dbReference type="EMBL" id="KAJ7734998.1"/>
    </source>
</evidence>
<evidence type="ECO:0000313" key="3">
    <source>
        <dbReference type="Proteomes" id="UP001215598"/>
    </source>
</evidence>
<feature type="region of interest" description="Disordered" evidence="1">
    <location>
        <begin position="54"/>
        <end position="90"/>
    </location>
</feature>
<proteinExistence type="predicted"/>
<feature type="compositionally biased region" description="Acidic residues" evidence="1">
    <location>
        <begin position="73"/>
        <end position="87"/>
    </location>
</feature>
<dbReference type="EMBL" id="JARKIB010000129">
    <property type="protein sequence ID" value="KAJ7734998.1"/>
    <property type="molecule type" value="Genomic_DNA"/>
</dbReference>
<dbReference type="AlphaFoldDB" id="A0AAD7MVM6"/>
<evidence type="ECO:0000256" key="1">
    <source>
        <dbReference type="SAM" id="MobiDB-lite"/>
    </source>
</evidence>
<keyword evidence="3" id="KW-1185">Reference proteome</keyword>
<organism evidence="2 3">
    <name type="scientific">Mycena metata</name>
    <dbReference type="NCBI Taxonomy" id="1033252"/>
    <lineage>
        <taxon>Eukaryota</taxon>
        <taxon>Fungi</taxon>
        <taxon>Dikarya</taxon>
        <taxon>Basidiomycota</taxon>
        <taxon>Agaricomycotina</taxon>
        <taxon>Agaricomycetes</taxon>
        <taxon>Agaricomycetidae</taxon>
        <taxon>Agaricales</taxon>
        <taxon>Marasmiineae</taxon>
        <taxon>Mycenaceae</taxon>
        <taxon>Mycena</taxon>
    </lineage>
</organism>
<name>A0AAD7MVM6_9AGAR</name>
<sequence length="306" mass="34298">MCIRAQRELVRISVLMYLSSAYRCAYGFPSNLAPFDVSVATDILVASLDGLGETSRRGRRSQQEDRADVSSSEGEDESSSEGEDDSNSEGPRVIIEAGWCENPDAGPLLTKTARNFLTEVLEVWNSEGRHALEGLLKGPIVEDPKRVNDLLYMLTLIQLALSAHSEDNASCFFVLRVDALHAAGHRRLELRATVTDEMQEIDLECLGSLIREVHHGEWLPMVKRLMLPTNYMRQAPGYLQTLKLSYKVPVQTDEEPKTLVFGFNDIAISDEIFDGVQANLKKETEREVVWQGVPYTFNGFAKRSDE</sequence>
<dbReference type="Proteomes" id="UP001215598">
    <property type="component" value="Unassembled WGS sequence"/>
</dbReference>